<accession>A0A4Y9XPK1</accession>
<dbReference type="PANTHER" id="PTHR31503:SF20">
    <property type="entry name" value="CA(2+)_H(+) EXCHANGER, PUTATIVE (EUROFUNG)-RELATED"/>
    <property type="match status" value="1"/>
</dbReference>
<gene>
    <name evidence="11" type="ORF">EVJ58_g10431</name>
</gene>
<name>A0A4Y9XPK1_9APHY</name>
<proteinExistence type="inferred from homology"/>
<dbReference type="GO" id="GO:0000329">
    <property type="term" value="C:fungal-type vacuole membrane"/>
    <property type="evidence" value="ECO:0007669"/>
    <property type="project" value="TreeGrafter"/>
</dbReference>
<keyword evidence="4 9" id="KW-0812">Transmembrane</keyword>
<evidence type="ECO:0000256" key="8">
    <source>
        <dbReference type="SAM" id="MobiDB-lite"/>
    </source>
</evidence>
<comment type="subcellular location">
    <subcellularLocation>
        <location evidence="1">Endomembrane system</location>
        <topology evidence="1">Multi-pass membrane protein</topology>
    </subcellularLocation>
</comment>
<evidence type="ECO:0000313" key="11">
    <source>
        <dbReference type="EMBL" id="TFY51698.1"/>
    </source>
</evidence>
<feature type="transmembrane region" description="Helical" evidence="9">
    <location>
        <begin position="153"/>
        <end position="171"/>
    </location>
</feature>
<evidence type="ECO:0000256" key="5">
    <source>
        <dbReference type="ARBA" id="ARBA00022989"/>
    </source>
</evidence>
<feature type="transmembrane region" description="Helical" evidence="9">
    <location>
        <begin position="177"/>
        <end position="196"/>
    </location>
</feature>
<evidence type="ECO:0000256" key="9">
    <source>
        <dbReference type="SAM" id="Phobius"/>
    </source>
</evidence>
<evidence type="ECO:0000256" key="4">
    <source>
        <dbReference type="ARBA" id="ARBA00022692"/>
    </source>
</evidence>
<dbReference type="EMBL" id="SEKV01001125">
    <property type="protein sequence ID" value="TFY51698.1"/>
    <property type="molecule type" value="Genomic_DNA"/>
</dbReference>
<feature type="domain" description="Sodium/calcium exchanger membrane region" evidence="10">
    <location>
        <begin position="149"/>
        <end position="201"/>
    </location>
</feature>
<evidence type="ECO:0000256" key="3">
    <source>
        <dbReference type="ARBA" id="ARBA00022448"/>
    </source>
</evidence>
<evidence type="ECO:0000256" key="7">
    <source>
        <dbReference type="ARBA" id="ARBA00023136"/>
    </source>
</evidence>
<dbReference type="Proteomes" id="UP000298390">
    <property type="component" value="Unassembled WGS sequence"/>
</dbReference>
<dbReference type="GO" id="GO:0006874">
    <property type="term" value="P:intracellular calcium ion homeostasis"/>
    <property type="evidence" value="ECO:0007669"/>
    <property type="project" value="TreeGrafter"/>
</dbReference>
<dbReference type="AlphaFoldDB" id="A0A4Y9XPK1"/>
<organism evidence="11 12">
    <name type="scientific">Rhodofomes roseus</name>
    <dbReference type="NCBI Taxonomy" id="34475"/>
    <lineage>
        <taxon>Eukaryota</taxon>
        <taxon>Fungi</taxon>
        <taxon>Dikarya</taxon>
        <taxon>Basidiomycota</taxon>
        <taxon>Agaricomycotina</taxon>
        <taxon>Agaricomycetes</taxon>
        <taxon>Polyporales</taxon>
        <taxon>Rhodofomes</taxon>
    </lineage>
</organism>
<dbReference type="Gene3D" id="1.20.1420.30">
    <property type="entry name" value="NCX, central ion-binding region"/>
    <property type="match status" value="1"/>
</dbReference>
<protein>
    <recommendedName>
        <fullName evidence="10">Sodium/calcium exchanger membrane region domain-containing protein</fullName>
    </recommendedName>
</protein>
<sequence length="265" mass="28942">MASTESHNLHSAEAQTLVASTTLPASPLVQRRATFNDVTDSRRQSTRSQDNSKRASTLPNLTRISSRMSIMKKRLSAQLEPARPIGSPPGVWQGIKAIIMMSFCIPVSWALNFALPHTDSNDTLIFIFSFLAIIPLAKLLAFATDELSIRGNAVELIVAIIALIHCELQVVQSSLVGSILSNLLLVLGMCFFAGGVKFSEQGFGQSACYMFSTSPFQTSDGGTTVSHRLLYTLHRRALFAPSRPELRGNARSTTLQARYSSTHRS</sequence>
<dbReference type="STRING" id="34475.A0A4Y9XPK1"/>
<comment type="similarity">
    <text evidence="2">Belongs to the Ca(2+):cation antiporter (CaCA) (TC 2.A.19) family.</text>
</comment>
<keyword evidence="6" id="KW-0406">Ion transport</keyword>
<feature type="transmembrane region" description="Helical" evidence="9">
    <location>
        <begin position="91"/>
        <end position="111"/>
    </location>
</feature>
<reference evidence="11 12" key="1">
    <citation type="submission" date="2019-01" db="EMBL/GenBank/DDBJ databases">
        <title>Genome sequencing of the rare red list fungi Fomitopsis rosea.</title>
        <authorList>
            <person name="Buettner E."/>
            <person name="Kellner H."/>
        </authorList>
    </citation>
    <scope>NUCLEOTIDE SEQUENCE [LARGE SCALE GENOMIC DNA]</scope>
    <source>
        <strain evidence="11 12">DSM 105464</strain>
    </source>
</reference>
<dbReference type="GO" id="GO:0015369">
    <property type="term" value="F:calcium:proton antiporter activity"/>
    <property type="evidence" value="ECO:0007669"/>
    <property type="project" value="TreeGrafter"/>
</dbReference>
<evidence type="ECO:0000259" key="10">
    <source>
        <dbReference type="Pfam" id="PF01699"/>
    </source>
</evidence>
<dbReference type="InterPro" id="IPR004837">
    <property type="entry name" value="NaCa_Exmemb"/>
</dbReference>
<feature type="region of interest" description="Disordered" evidence="8">
    <location>
        <begin position="31"/>
        <end position="58"/>
    </location>
</feature>
<feature type="compositionally biased region" description="Polar residues" evidence="8">
    <location>
        <begin position="46"/>
        <end position="58"/>
    </location>
</feature>
<keyword evidence="7 9" id="KW-0472">Membrane</keyword>
<dbReference type="InterPro" id="IPR044880">
    <property type="entry name" value="NCX_ion-bd_dom_sf"/>
</dbReference>
<dbReference type="PANTHER" id="PTHR31503">
    <property type="entry name" value="VACUOLAR CALCIUM ION TRANSPORTER"/>
    <property type="match status" value="1"/>
</dbReference>
<evidence type="ECO:0000313" key="12">
    <source>
        <dbReference type="Proteomes" id="UP000298390"/>
    </source>
</evidence>
<dbReference type="GO" id="GO:0012505">
    <property type="term" value="C:endomembrane system"/>
    <property type="evidence" value="ECO:0007669"/>
    <property type="project" value="UniProtKB-SubCell"/>
</dbReference>
<comment type="caution">
    <text evidence="11">The sequence shown here is derived from an EMBL/GenBank/DDBJ whole genome shotgun (WGS) entry which is preliminary data.</text>
</comment>
<evidence type="ECO:0000256" key="1">
    <source>
        <dbReference type="ARBA" id="ARBA00004127"/>
    </source>
</evidence>
<dbReference type="Pfam" id="PF01699">
    <property type="entry name" value="Na_Ca_ex"/>
    <property type="match status" value="1"/>
</dbReference>
<feature type="transmembrane region" description="Helical" evidence="9">
    <location>
        <begin position="123"/>
        <end position="141"/>
    </location>
</feature>
<keyword evidence="3" id="KW-0813">Transport</keyword>
<evidence type="ECO:0000256" key="6">
    <source>
        <dbReference type="ARBA" id="ARBA00023065"/>
    </source>
</evidence>
<dbReference type="InterPro" id="IPR004713">
    <property type="entry name" value="CaH_exchang"/>
</dbReference>
<keyword evidence="5 9" id="KW-1133">Transmembrane helix</keyword>
<evidence type="ECO:0000256" key="2">
    <source>
        <dbReference type="ARBA" id="ARBA00008170"/>
    </source>
</evidence>